<organism evidence="2">
    <name type="scientific">Magnetococcus massalia (strain MO-1)</name>
    <dbReference type="NCBI Taxonomy" id="451514"/>
    <lineage>
        <taxon>Bacteria</taxon>
        <taxon>Pseudomonadati</taxon>
        <taxon>Pseudomonadota</taxon>
        <taxon>Magnetococcia</taxon>
        <taxon>Magnetococcales</taxon>
        <taxon>Magnetococcaceae</taxon>
        <taxon>Magnetococcus</taxon>
    </lineage>
</organism>
<protein>
    <submittedName>
        <fullName evidence="2">Uncharacterized protein</fullName>
    </submittedName>
</protein>
<sequence>MPQQSVDGLTREHPTCSHRSVPYGTRGSGQAWGSARAALSRAGREVEDLQRLLGPHPLPVDDALGDGLLSQEDAVRHAAHVMRRLVSETLALEHRLAQLAPAVEPSFPSDGDDEVLPH</sequence>
<dbReference type="AlphaFoldDB" id="A0A1S7LPK1"/>
<dbReference type="EMBL" id="LO017727">
    <property type="protein sequence ID" value="CRH07706.1"/>
    <property type="molecule type" value="Genomic_DNA"/>
</dbReference>
<accession>A0A1S7LPK1</accession>
<evidence type="ECO:0000256" key="1">
    <source>
        <dbReference type="SAM" id="MobiDB-lite"/>
    </source>
</evidence>
<evidence type="ECO:0000313" key="2">
    <source>
        <dbReference type="EMBL" id="CRH07706.1"/>
    </source>
</evidence>
<proteinExistence type="predicted"/>
<name>A0A1S7LPK1_MAGMO</name>
<reference evidence="2" key="1">
    <citation type="submission" date="2015-04" db="EMBL/GenBank/DDBJ databases">
        <authorList>
            <person name="Syromyatnikov M.Y."/>
            <person name="Popov V.N."/>
        </authorList>
    </citation>
    <scope>NUCLEOTIDE SEQUENCE</scope>
    <source>
        <strain evidence="2">MO-1</strain>
    </source>
</reference>
<gene>
    <name evidence="2" type="ORF">MAGMO_3570</name>
</gene>
<feature type="region of interest" description="Disordered" evidence="1">
    <location>
        <begin position="1"/>
        <end position="31"/>
    </location>
</feature>